<proteinExistence type="predicted"/>
<reference evidence="2" key="2">
    <citation type="submission" date="2020-03" db="EMBL/GenBank/DDBJ databases">
        <authorList>
            <person name="Fu F.-F."/>
            <person name="Chen J."/>
        </authorList>
    </citation>
    <scope>NUCLEOTIDE SEQUENCE</scope>
    <source>
        <strain evidence="2">Lc1</strain>
    </source>
</reference>
<dbReference type="Proteomes" id="UP000613401">
    <property type="component" value="Unassembled WGS sequence"/>
</dbReference>
<reference evidence="2" key="1">
    <citation type="journal article" date="2020" name="Phytopathology">
        <title>Genome sequence and comparative analysis of Colletotrichum gloeosporioides isolated from Liriodendron leaves.</title>
        <authorList>
            <person name="Fu F.F."/>
            <person name="Hao Z."/>
            <person name="Wang P."/>
            <person name="Lu Y."/>
            <person name="Xue L.J."/>
            <person name="Wei G."/>
            <person name="Tian Y."/>
            <person name="Baishi H."/>
            <person name="Xu H."/>
            <person name="Shi J."/>
            <person name="Cheng T."/>
            <person name="Wang G."/>
            <person name="Yi Y."/>
            <person name="Chen J."/>
        </authorList>
    </citation>
    <scope>NUCLEOTIDE SEQUENCE</scope>
    <source>
        <strain evidence="2">Lc1</strain>
    </source>
</reference>
<sequence length="134" mass="14383">MGVCIAGTYLADGWGPVLLDSKTVFRELAAVGGRLLRAYAVHYSLQMCSHIMSSGQAWGGSSFGSICGRGRRATNSSSSDAAESHIHASTLALAMYWALLTIHLLVNIFGVKLFSLLNFWGIGYCQSSHSFESC</sequence>
<accession>A0A8H4C7M8</accession>
<gene>
    <name evidence="2" type="ORF">GCG54_00008197</name>
</gene>
<protein>
    <submittedName>
        <fullName evidence="2">Uncharacterized protein</fullName>
    </submittedName>
</protein>
<keyword evidence="1" id="KW-0472">Membrane</keyword>
<dbReference type="AlphaFoldDB" id="A0A8H4C7M8"/>
<evidence type="ECO:0000313" key="3">
    <source>
        <dbReference type="Proteomes" id="UP000613401"/>
    </source>
</evidence>
<organism evidence="2 3">
    <name type="scientific">Colletotrichum gloeosporioides</name>
    <name type="common">Anthracnose fungus</name>
    <name type="synonym">Glomerella cingulata</name>
    <dbReference type="NCBI Taxonomy" id="474922"/>
    <lineage>
        <taxon>Eukaryota</taxon>
        <taxon>Fungi</taxon>
        <taxon>Dikarya</taxon>
        <taxon>Ascomycota</taxon>
        <taxon>Pezizomycotina</taxon>
        <taxon>Sordariomycetes</taxon>
        <taxon>Hypocreomycetidae</taxon>
        <taxon>Glomerellales</taxon>
        <taxon>Glomerellaceae</taxon>
        <taxon>Colletotrichum</taxon>
        <taxon>Colletotrichum gloeosporioides species complex</taxon>
    </lineage>
</organism>
<evidence type="ECO:0000313" key="2">
    <source>
        <dbReference type="EMBL" id="KAF3798742.1"/>
    </source>
</evidence>
<dbReference type="EMBL" id="WVTB01000091">
    <property type="protein sequence ID" value="KAF3798742.1"/>
    <property type="molecule type" value="Genomic_DNA"/>
</dbReference>
<dbReference type="GeneID" id="69015338"/>
<keyword evidence="1" id="KW-1133">Transmembrane helix</keyword>
<keyword evidence="1" id="KW-0812">Transmembrane</keyword>
<keyword evidence="3" id="KW-1185">Reference proteome</keyword>
<feature type="transmembrane region" description="Helical" evidence="1">
    <location>
        <begin position="94"/>
        <end position="114"/>
    </location>
</feature>
<comment type="caution">
    <text evidence="2">The sequence shown here is derived from an EMBL/GenBank/DDBJ whole genome shotgun (WGS) entry which is preliminary data.</text>
</comment>
<evidence type="ECO:0000256" key="1">
    <source>
        <dbReference type="SAM" id="Phobius"/>
    </source>
</evidence>
<dbReference type="RefSeq" id="XP_045257902.1">
    <property type="nucleotide sequence ID" value="XM_045408168.1"/>
</dbReference>
<name>A0A8H4C7M8_COLGL</name>